<reference evidence="2 3" key="2">
    <citation type="submission" date="2018-11" db="EMBL/GenBank/DDBJ databases">
        <authorList>
            <consortium name="Pathogen Informatics"/>
        </authorList>
    </citation>
    <scope>NUCLEOTIDE SEQUENCE [LARGE SCALE GENOMIC DNA]</scope>
    <source>
        <strain evidence="2">Dakar</strain>
        <strain evidence="3">Dakar, Senegal</strain>
    </source>
</reference>
<reference evidence="4" key="1">
    <citation type="submission" date="2016-06" db="UniProtKB">
        <authorList>
            <consortium name="WormBaseParasite"/>
        </authorList>
    </citation>
    <scope>IDENTIFICATION</scope>
</reference>
<dbReference type="EMBL" id="UZAK01042318">
    <property type="protein sequence ID" value="VDP68768.1"/>
    <property type="molecule type" value="Genomic_DNA"/>
</dbReference>
<dbReference type="WBParaSite" id="SCUD_0001933101-mRNA-1">
    <property type="protein sequence ID" value="SCUD_0001933101-mRNA-1"/>
    <property type="gene ID" value="SCUD_0001933101"/>
</dbReference>
<name>A0A183KW84_9TREM</name>
<dbReference type="STRING" id="6186.A0A183KW84"/>
<evidence type="ECO:0000313" key="3">
    <source>
        <dbReference type="Proteomes" id="UP000279833"/>
    </source>
</evidence>
<feature type="compositionally biased region" description="Low complexity" evidence="1">
    <location>
        <begin position="164"/>
        <end position="176"/>
    </location>
</feature>
<dbReference type="Proteomes" id="UP000279833">
    <property type="component" value="Unassembled WGS sequence"/>
</dbReference>
<feature type="region of interest" description="Disordered" evidence="1">
    <location>
        <begin position="164"/>
        <end position="185"/>
    </location>
</feature>
<evidence type="ECO:0000256" key="1">
    <source>
        <dbReference type="SAM" id="MobiDB-lite"/>
    </source>
</evidence>
<gene>
    <name evidence="2" type="ORF">SCUD_LOCUS19328</name>
</gene>
<sequence length="213" mass="22695">MISCNNNNNGAINTQLSTPNFQVNLHGTVPMIPGGYPVLIQSIGGSQQPVSSPFYSVPEARSLSTYGQNVSPVTTGNNSEFIMGNMNATTTNNSNSIACYPNGLIYPIQSGHIINSNVSNLASNSMFSSSPESSTSGINSKIEPVEGRLMFRPQPALINNYNLNSNTANSSSNNNSDTIRRFGQSTGINTSNYEMTITNTPSALSSYPNHVNT</sequence>
<accession>A0A183KW84</accession>
<evidence type="ECO:0000313" key="2">
    <source>
        <dbReference type="EMBL" id="VDP68768.1"/>
    </source>
</evidence>
<keyword evidence="3" id="KW-1185">Reference proteome</keyword>
<protein>
    <submittedName>
        <fullName evidence="2 4">Uncharacterized protein</fullName>
    </submittedName>
</protein>
<dbReference type="AlphaFoldDB" id="A0A183KW84"/>
<proteinExistence type="predicted"/>
<organism evidence="4">
    <name type="scientific">Schistosoma curassoni</name>
    <dbReference type="NCBI Taxonomy" id="6186"/>
    <lineage>
        <taxon>Eukaryota</taxon>
        <taxon>Metazoa</taxon>
        <taxon>Spiralia</taxon>
        <taxon>Lophotrochozoa</taxon>
        <taxon>Platyhelminthes</taxon>
        <taxon>Trematoda</taxon>
        <taxon>Digenea</taxon>
        <taxon>Strigeidida</taxon>
        <taxon>Schistosomatoidea</taxon>
        <taxon>Schistosomatidae</taxon>
        <taxon>Schistosoma</taxon>
    </lineage>
</organism>
<evidence type="ECO:0000313" key="4">
    <source>
        <dbReference type="WBParaSite" id="SCUD_0001933101-mRNA-1"/>
    </source>
</evidence>